<evidence type="ECO:0000259" key="1">
    <source>
        <dbReference type="Pfam" id="PF13460"/>
    </source>
</evidence>
<comment type="caution">
    <text evidence="2">The sequence shown here is derived from an EMBL/GenBank/DDBJ whole genome shotgun (WGS) entry which is preliminary data.</text>
</comment>
<protein>
    <submittedName>
        <fullName evidence="2">SDR family oxidoreductase</fullName>
    </submittedName>
</protein>
<dbReference type="PANTHER" id="PTHR48079">
    <property type="entry name" value="PROTEIN YEEZ"/>
    <property type="match status" value="1"/>
</dbReference>
<organism evidence="2 3">
    <name type="scientific">Corynebacterium mendelii</name>
    <dbReference type="NCBI Taxonomy" id="2765362"/>
    <lineage>
        <taxon>Bacteria</taxon>
        <taxon>Bacillati</taxon>
        <taxon>Actinomycetota</taxon>
        <taxon>Actinomycetes</taxon>
        <taxon>Mycobacteriales</taxon>
        <taxon>Corynebacteriaceae</taxon>
        <taxon>Corynebacterium</taxon>
    </lineage>
</organism>
<name>A0A939E1B3_9CORY</name>
<dbReference type="Pfam" id="PF11066">
    <property type="entry name" value="DUF2867"/>
    <property type="match status" value="1"/>
</dbReference>
<dbReference type="RefSeq" id="WP_207279335.1">
    <property type="nucleotide sequence ID" value="NZ_JAFLEQ010000016.1"/>
</dbReference>
<dbReference type="GO" id="GO:0004029">
    <property type="term" value="F:aldehyde dehydrogenase (NAD+) activity"/>
    <property type="evidence" value="ECO:0007669"/>
    <property type="project" value="TreeGrafter"/>
</dbReference>
<accession>A0A939E1B3</accession>
<dbReference type="AlphaFoldDB" id="A0A939E1B3"/>
<dbReference type="InterPro" id="IPR016040">
    <property type="entry name" value="NAD(P)-bd_dom"/>
</dbReference>
<dbReference type="Gene3D" id="3.40.50.720">
    <property type="entry name" value="NAD(P)-binding Rossmann-like Domain"/>
    <property type="match status" value="1"/>
</dbReference>
<keyword evidence="3" id="KW-1185">Reference proteome</keyword>
<dbReference type="InterPro" id="IPR051783">
    <property type="entry name" value="NAD(P)-dependent_oxidoreduct"/>
</dbReference>
<evidence type="ECO:0000313" key="2">
    <source>
        <dbReference type="EMBL" id="MBN9644878.1"/>
    </source>
</evidence>
<dbReference type="Pfam" id="PF13460">
    <property type="entry name" value="NAD_binding_10"/>
    <property type="match status" value="1"/>
</dbReference>
<proteinExistence type="predicted"/>
<gene>
    <name evidence="2" type="ORF">JZY06_09685</name>
</gene>
<dbReference type="PANTHER" id="PTHR48079:SF6">
    <property type="entry name" value="NAD(P)-BINDING DOMAIN-CONTAINING PROTEIN-RELATED"/>
    <property type="match status" value="1"/>
</dbReference>
<dbReference type="InterPro" id="IPR036291">
    <property type="entry name" value="NAD(P)-bd_dom_sf"/>
</dbReference>
<dbReference type="Proteomes" id="UP000664332">
    <property type="component" value="Unassembled WGS sequence"/>
</dbReference>
<dbReference type="InterPro" id="IPR021295">
    <property type="entry name" value="DUF2867"/>
</dbReference>
<dbReference type="GO" id="GO:0005737">
    <property type="term" value="C:cytoplasm"/>
    <property type="evidence" value="ECO:0007669"/>
    <property type="project" value="TreeGrafter"/>
</dbReference>
<feature type="domain" description="NAD(P)-binding" evidence="1">
    <location>
        <begin position="15"/>
        <end position="123"/>
    </location>
</feature>
<dbReference type="EMBL" id="JAFLEQ010000016">
    <property type="protein sequence ID" value="MBN9644878.1"/>
    <property type="molecule type" value="Genomic_DNA"/>
</dbReference>
<dbReference type="SUPFAM" id="SSF51735">
    <property type="entry name" value="NAD(P)-binding Rossmann-fold domains"/>
    <property type="match status" value="1"/>
</dbReference>
<sequence>MTATDTSQPTVLLTGATGYVGGRLAPLLVARGHRVRVLVRNPARLADLGWAEDVEVFVGDLSDPDSLAGVCDGIDVVYYLVHSMGDDKKFRELELRCANNLVEQARTSGVQRLIYLSGLQDPDRHSDHMASREGVGRVFLESGLLSIVFQAGIVVGSGSISFEMIRHLTDRLPVMVTPKFVRNKVTPIAIGDALHYLVQAATAEFPISRTWDIGGEEDLTYGGMMNTYAEVAGLRRRIMIPLPVFTPALASRWVGVVTPVPGATAKPLIKSLSVDAVVTERDIDEVIARPEGGLTSYREAIALALDEVELDQVETRFTDDYADTDYAPARPLPGDPDWAGKKYFVDTRIRTTTASKEQLFEVIESIGGANGWYSVPLLWKIRGWIDVLATGPGLIRGRRSPTNLRVGDCLDWWTVEKIDRPRTLLLRADMRVSGDAWLEFKVLDRDDNGTGCRYRHRAIFFPHGLAGLVYWWSIYPAHGFVFPAMADNILAEAEKRAAAAGDPTDG</sequence>
<evidence type="ECO:0000313" key="3">
    <source>
        <dbReference type="Proteomes" id="UP000664332"/>
    </source>
</evidence>
<reference evidence="2" key="1">
    <citation type="submission" date="2021-03" db="EMBL/GenBank/DDBJ databases">
        <authorList>
            <person name="Sun Q."/>
        </authorList>
    </citation>
    <scope>NUCLEOTIDE SEQUENCE</scope>
    <source>
        <strain evidence="2">CCM 8862</strain>
    </source>
</reference>